<dbReference type="Pfam" id="PF06804">
    <property type="entry name" value="Lipoprotein_18"/>
    <property type="match status" value="1"/>
</dbReference>
<feature type="compositionally biased region" description="Polar residues" evidence="1">
    <location>
        <begin position="61"/>
        <end position="70"/>
    </location>
</feature>
<feature type="compositionally biased region" description="Low complexity" evidence="1">
    <location>
        <begin position="86"/>
        <end position="106"/>
    </location>
</feature>
<organism evidence="2 3">
    <name type="scientific">Methylocucumis oryzae</name>
    <dbReference type="NCBI Taxonomy" id="1632867"/>
    <lineage>
        <taxon>Bacteria</taxon>
        <taxon>Pseudomonadati</taxon>
        <taxon>Pseudomonadota</taxon>
        <taxon>Gammaproteobacteria</taxon>
        <taxon>Methylococcales</taxon>
        <taxon>Methylococcaceae</taxon>
        <taxon>Methylocucumis</taxon>
    </lineage>
</organism>
<dbReference type="Proteomes" id="UP000033684">
    <property type="component" value="Unassembled WGS sequence"/>
</dbReference>
<evidence type="ECO:0000313" key="2">
    <source>
        <dbReference type="EMBL" id="KJV07457.1"/>
    </source>
</evidence>
<feature type="region of interest" description="Disordered" evidence="1">
    <location>
        <begin position="61"/>
        <end position="125"/>
    </location>
</feature>
<dbReference type="InterPro" id="IPR010653">
    <property type="entry name" value="NlpB/DapX"/>
</dbReference>
<proteinExistence type="predicted"/>
<name>A0A0F3ILC4_9GAMM</name>
<protein>
    <recommendedName>
        <fullName evidence="4">Outer membrane protein assembly factor BamC</fullName>
    </recommendedName>
</protein>
<sequence>MRLMQTPFIIVCVLIATSLSGCSYVKSLFPDKEKDYQYTTEIAPLKLPPDLGQTSLATAAVSDNPSTATSAPEKPEPTTAPVIENPSVVATEPTPETPIATPSEPSANLTETAASSEPDNKQYAPIKHEPIAVELIGDGAGNHRLRLRTDFDKAWRAIDKALSRKSLEVTDRNRQARLFRVQFDPDAKKLQDGSLLDEALFIFSGFQSNEKEYTVELIDSSTANQPQTDITLLDANRQPINDDAAQNLLKLIQKTIVSDFVK</sequence>
<dbReference type="PROSITE" id="PS51257">
    <property type="entry name" value="PROKAR_LIPOPROTEIN"/>
    <property type="match status" value="1"/>
</dbReference>
<evidence type="ECO:0008006" key="4">
    <source>
        <dbReference type="Google" id="ProtNLM"/>
    </source>
</evidence>
<dbReference type="AlphaFoldDB" id="A0A0F3ILC4"/>
<dbReference type="Gene3D" id="3.30.310.170">
    <property type="entry name" value="Outer membrane protein assembly factor BamC"/>
    <property type="match status" value="1"/>
</dbReference>
<evidence type="ECO:0000313" key="3">
    <source>
        <dbReference type="Proteomes" id="UP000033684"/>
    </source>
</evidence>
<dbReference type="InterPro" id="IPR042268">
    <property type="entry name" value="BamC_C"/>
</dbReference>
<keyword evidence="3" id="KW-1185">Reference proteome</keyword>
<feature type="compositionally biased region" description="Polar residues" evidence="1">
    <location>
        <begin position="107"/>
        <end position="117"/>
    </location>
</feature>
<gene>
    <name evidence="2" type="ORF">VZ94_04565</name>
</gene>
<accession>A0A0F3ILC4</accession>
<comment type="caution">
    <text evidence="2">The sequence shown here is derived from an EMBL/GenBank/DDBJ whole genome shotgun (WGS) entry which is preliminary data.</text>
</comment>
<reference evidence="2 3" key="2">
    <citation type="journal article" date="2016" name="Microb. Ecol.">
        <title>Genome Characteristics of a Novel Type I Methanotroph (Sn10-6) Isolated from a Flooded Indian Rice Field.</title>
        <authorList>
            <person name="Rahalkar M.C."/>
            <person name="Pandit P.S."/>
            <person name="Dhakephalkar P.K."/>
            <person name="Pore S."/>
            <person name="Arora P."/>
            <person name="Kapse N."/>
        </authorList>
    </citation>
    <scope>NUCLEOTIDE SEQUENCE [LARGE SCALE GENOMIC DNA]</scope>
    <source>
        <strain evidence="2 3">Sn10-6</strain>
    </source>
</reference>
<dbReference type="EMBL" id="LAJX01000037">
    <property type="protein sequence ID" value="KJV07457.1"/>
    <property type="molecule type" value="Genomic_DNA"/>
</dbReference>
<reference evidence="3" key="1">
    <citation type="submission" date="2015-03" db="EMBL/GenBank/DDBJ databases">
        <title>Draft genome sequence of a novel methanotroph (Sn10-6) isolated from flooded ricefield rhizosphere in India.</title>
        <authorList>
            <person name="Pandit P.S."/>
            <person name="Pore S.D."/>
            <person name="Arora P."/>
            <person name="Kapse N.G."/>
            <person name="Dhakephalkar P.K."/>
            <person name="Rahalkar M.C."/>
        </authorList>
    </citation>
    <scope>NUCLEOTIDE SEQUENCE [LARGE SCALE GENOMIC DNA]</scope>
    <source>
        <strain evidence="3">Sn10-6</strain>
    </source>
</reference>
<evidence type="ECO:0000256" key="1">
    <source>
        <dbReference type="SAM" id="MobiDB-lite"/>
    </source>
</evidence>